<protein>
    <submittedName>
        <fullName evidence="1">Uncharacterized protein</fullName>
    </submittedName>
</protein>
<reference evidence="1" key="1">
    <citation type="journal article" date="2015" name="Nature">
        <title>Complex archaea that bridge the gap between prokaryotes and eukaryotes.</title>
        <authorList>
            <person name="Spang A."/>
            <person name="Saw J.H."/>
            <person name="Jorgensen S.L."/>
            <person name="Zaremba-Niedzwiedzka K."/>
            <person name="Martijn J."/>
            <person name="Lind A.E."/>
            <person name="van Eijk R."/>
            <person name="Schleper C."/>
            <person name="Guy L."/>
            <person name="Ettema T.J."/>
        </authorList>
    </citation>
    <scope>NUCLEOTIDE SEQUENCE</scope>
</reference>
<organism evidence="1">
    <name type="scientific">marine sediment metagenome</name>
    <dbReference type="NCBI Taxonomy" id="412755"/>
    <lineage>
        <taxon>unclassified sequences</taxon>
        <taxon>metagenomes</taxon>
        <taxon>ecological metagenomes</taxon>
    </lineage>
</organism>
<dbReference type="EMBL" id="LAZR01001652">
    <property type="protein sequence ID" value="KKN41358.1"/>
    <property type="molecule type" value="Genomic_DNA"/>
</dbReference>
<sequence length="102" mass="11013">MVPWGALAARTAAQLSSVPVFEYADYNVDTTYGDRPSATKASVRKSCRTGSVTGFSCGPDRALPESLSIGGCQTTRVGEVSHTNWHREGCQYAPPFDPPRDF</sequence>
<proteinExistence type="predicted"/>
<gene>
    <name evidence="1" type="ORF">LCGC14_0724060</name>
</gene>
<name>A0A0F9TIU8_9ZZZZ</name>
<accession>A0A0F9TIU8</accession>
<comment type="caution">
    <text evidence="1">The sequence shown here is derived from an EMBL/GenBank/DDBJ whole genome shotgun (WGS) entry which is preliminary data.</text>
</comment>
<dbReference type="AlphaFoldDB" id="A0A0F9TIU8"/>
<evidence type="ECO:0000313" key="1">
    <source>
        <dbReference type="EMBL" id="KKN41358.1"/>
    </source>
</evidence>